<evidence type="ECO:0000313" key="1">
    <source>
        <dbReference type="EMBL" id="CAA9511245.1"/>
    </source>
</evidence>
<organism evidence="1">
    <name type="scientific">uncultured Sphingomonas sp</name>
    <dbReference type="NCBI Taxonomy" id="158754"/>
    <lineage>
        <taxon>Bacteria</taxon>
        <taxon>Pseudomonadati</taxon>
        <taxon>Pseudomonadota</taxon>
        <taxon>Alphaproteobacteria</taxon>
        <taxon>Sphingomonadales</taxon>
        <taxon>Sphingomonadaceae</taxon>
        <taxon>Sphingomonas</taxon>
        <taxon>environmental samples</taxon>
    </lineage>
</organism>
<feature type="non-terminal residue" evidence="1">
    <location>
        <position position="102"/>
    </location>
</feature>
<sequence>AWPSFDRGGHSMADFATTAKLERRSRRCLCLVHRAGDHASGISLDRALRRRPSGQHAVVGWFRPARVEQARSLARLDPAVRAGPADCAWRTPAGASAAGARL</sequence>
<protein>
    <submittedName>
        <fullName evidence="1">Uncharacterized protein</fullName>
    </submittedName>
</protein>
<dbReference type="AlphaFoldDB" id="A0A6J4T1S2"/>
<accession>A0A6J4T1S2</accession>
<reference evidence="1" key="1">
    <citation type="submission" date="2020-02" db="EMBL/GenBank/DDBJ databases">
        <authorList>
            <person name="Meier V. D."/>
        </authorList>
    </citation>
    <scope>NUCLEOTIDE SEQUENCE</scope>
    <source>
        <strain evidence="1">AVDCRST_MAG62</strain>
    </source>
</reference>
<dbReference type="EMBL" id="CADCWB010000067">
    <property type="protein sequence ID" value="CAA9511245.1"/>
    <property type="molecule type" value="Genomic_DNA"/>
</dbReference>
<feature type="non-terminal residue" evidence="1">
    <location>
        <position position="1"/>
    </location>
</feature>
<gene>
    <name evidence="1" type="ORF">AVDCRST_MAG62-539</name>
</gene>
<name>A0A6J4T1S2_9SPHN</name>
<proteinExistence type="predicted"/>